<proteinExistence type="predicted"/>
<protein>
    <submittedName>
        <fullName evidence="1">Uncharacterized protein</fullName>
    </submittedName>
</protein>
<name>A0A9X6RV96_LACJH</name>
<comment type="caution">
    <text evidence="1">The sequence shown here is derived from an EMBL/GenBank/DDBJ whole genome shotgun (WGS) entry which is preliminary data.</text>
</comment>
<reference evidence="1 2" key="2">
    <citation type="submission" date="2017-09" db="EMBL/GenBank/DDBJ databases">
        <title>Tripartite evolution among Lactobacillus johnsonii, Lactobacillus taiwanensis, Lactobacillus reuteri and their rodent host.</title>
        <authorList>
            <person name="Wang T."/>
            <person name="Knowles S."/>
            <person name="Cheng C."/>
        </authorList>
    </citation>
    <scope>NUCLEOTIDE SEQUENCE [LARGE SCALE GENOMIC DNA]</scope>
    <source>
        <strain evidence="1 2">117c</strain>
    </source>
</reference>
<evidence type="ECO:0000313" key="1">
    <source>
        <dbReference type="EMBL" id="OYS10411.1"/>
    </source>
</evidence>
<gene>
    <name evidence="1" type="ORF">CBF50_08880</name>
</gene>
<dbReference type="EMBL" id="NGOH01000110">
    <property type="protein sequence ID" value="OYS10411.1"/>
    <property type="molecule type" value="Genomic_DNA"/>
</dbReference>
<organism evidence="1 2">
    <name type="scientific">Lactobacillus johnsonii</name>
    <dbReference type="NCBI Taxonomy" id="33959"/>
    <lineage>
        <taxon>Bacteria</taxon>
        <taxon>Bacillati</taxon>
        <taxon>Bacillota</taxon>
        <taxon>Bacilli</taxon>
        <taxon>Lactobacillales</taxon>
        <taxon>Lactobacillaceae</taxon>
        <taxon>Lactobacillus</taxon>
    </lineage>
</organism>
<dbReference type="RefSeq" id="WP_094497008.1">
    <property type="nucleotide sequence ID" value="NZ_NGOD01000073.1"/>
</dbReference>
<reference evidence="1 2" key="1">
    <citation type="submission" date="2017-04" db="EMBL/GenBank/DDBJ databases">
        <authorList>
            <person name="Lin X.B."/>
            <person name="Stothard P."/>
            <person name="Tasseva G."/>
            <person name="Walter J."/>
        </authorList>
    </citation>
    <scope>NUCLEOTIDE SEQUENCE [LARGE SCALE GENOMIC DNA]</scope>
    <source>
        <strain evidence="1 2">117c</strain>
    </source>
</reference>
<dbReference type="Proteomes" id="UP000215693">
    <property type="component" value="Unassembled WGS sequence"/>
</dbReference>
<dbReference type="AlphaFoldDB" id="A0A9X6RV96"/>
<evidence type="ECO:0000313" key="2">
    <source>
        <dbReference type="Proteomes" id="UP000215693"/>
    </source>
</evidence>
<accession>A0A9X6RV96</accession>
<sequence>MQGKVIIFKGNIKSFKTSGGEVTLQLVADTNDVSLDRLNEISEGAIMVNLEASQTELLPQDQESEKK</sequence>